<evidence type="ECO:0000313" key="2">
    <source>
        <dbReference type="Proteomes" id="UP000470082"/>
    </source>
</evidence>
<keyword evidence="2" id="KW-1185">Reference proteome</keyword>
<protein>
    <submittedName>
        <fullName evidence="1">Uncharacterized protein</fullName>
    </submittedName>
</protein>
<sequence length="61" mass="7518">MEIILKECHLKLLKDNINILNNFKLKMSLFYKFYVLTNMEIPKEQVECSVRISWRWKRSKI</sequence>
<comment type="caution">
    <text evidence="1">The sequence shown here is derived from an EMBL/GenBank/DDBJ whole genome shotgun (WGS) entry which is preliminary data.</text>
</comment>
<proteinExistence type="predicted"/>
<evidence type="ECO:0000313" key="1">
    <source>
        <dbReference type="EMBL" id="MSS02359.1"/>
    </source>
</evidence>
<dbReference type="EMBL" id="VUMM01000029">
    <property type="protein sequence ID" value="MSS02359.1"/>
    <property type="molecule type" value="Genomic_DNA"/>
</dbReference>
<dbReference type="AlphaFoldDB" id="A0A7X2T492"/>
<organism evidence="1 2">
    <name type="scientific">Floccifex porci</name>
    <dbReference type="NCBI Taxonomy" id="2606629"/>
    <lineage>
        <taxon>Bacteria</taxon>
        <taxon>Bacillati</taxon>
        <taxon>Bacillota</taxon>
        <taxon>Erysipelotrichia</taxon>
        <taxon>Erysipelotrichales</taxon>
        <taxon>Erysipelotrichaceae</taxon>
        <taxon>Floccifex</taxon>
    </lineage>
</organism>
<gene>
    <name evidence="1" type="ORF">FYJ50_09710</name>
</gene>
<dbReference type="Proteomes" id="UP000470082">
    <property type="component" value="Unassembled WGS sequence"/>
</dbReference>
<name>A0A7X2T492_9FIRM</name>
<dbReference type="RefSeq" id="WP_154461485.1">
    <property type="nucleotide sequence ID" value="NZ_VUMM01000029.1"/>
</dbReference>
<accession>A0A7X2T492</accession>
<reference evidence="1 2" key="1">
    <citation type="submission" date="2019-08" db="EMBL/GenBank/DDBJ databases">
        <title>In-depth cultivation of the pig gut microbiome towards novel bacterial diversity and tailored functional studies.</title>
        <authorList>
            <person name="Wylensek D."/>
            <person name="Hitch T.C.A."/>
            <person name="Clavel T."/>
        </authorList>
    </citation>
    <scope>NUCLEOTIDE SEQUENCE [LARGE SCALE GENOMIC DNA]</scope>
    <source>
        <strain evidence="1 2">LKV-178-WT-2G</strain>
    </source>
</reference>